<evidence type="ECO:0000256" key="3">
    <source>
        <dbReference type="ARBA" id="ARBA00022695"/>
    </source>
</evidence>
<evidence type="ECO:0000256" key="2">
    <source>
        <dbReference type="ARBA" id="ARBA00022679"/>
    </source>
</evidence>
<dbReference type="Gene3D" id="3.30.70.270">
    <property type="match status" value="1"/>
</dbReference>
<dbReference type="InterPro" id="IPR043128">
    <property type="entry name" value="Rev_trsase/Diguanyl_cyclase"/>
</dbReference>
<evidence type="ECO:0000256" key="5">
    <source>
        <dbReference type="ARBA" id="ARBA00022759"/>
    </source>
</evidence>
<gene>
    <name evidence="9" type="ORF">PACLA_8A052172</name>
</gene>
<sequence>AEVSVLPPRPSDRTHRQGYDLQAANSSTIATYGTRSLTINLGLRRSFPWIFTITDVNHAIIGADFLRHFNPLVDLRTRSLIDTKLLGEYPDITRPTTKQTAVKHNVAHHILTRGPPCSSRPRRLPPERLKIAKDEFQHMLDKGIIRPSSSSWASPLHMVPKSQPGDWRPCGDYRGLNRVTIPDQYSVPHIQDFSASLHGKTIFSKIDLVRAYHQIPMAEDDICKTAITTPFGLFEFTKMPFGLRNAAQTFQRFMDEVTRGLDFVYVYIDDILIASTNALEHADQPR</sequence>
<organism evidence="9 10">
    <name type="scientific">Paramuricea clavata</name>
    <name type="common">Red gorgonian</name>
    <name type="synonym">Violescent sea-whip</name>
    <dbReference type="NCBI Taxonomy" id="317549"/>
    <lineage>
        <taxon>Eukaryota</taxon>
        <taxon>Metazoa</taxon>
        <taxon>Cnidaria</taxon>
        <taxon>Anthozoa</taxon>
        <taxon>Octocorallia</taxon>
        <taxon>Malacalcyonacea</taxon>
        <taxon>Plexauridae</taxon>
        <taxon>Paramuricea</taxon>
    </lineage>
</organism>
<evidence type="ECO:0000256" key="7">
    <source>
        <dbReference type="ARBA" id="ARBA00022918"/>
    </source>
</evidence>
<protein>
    <recommendedName>
        <fullName evidence="8">Reverse transcriptase domain-containing protein</fullName>
    </recommendedName>
</protein>
<keyword evidence="1" id="KW-0645">Protease</keyword>
<dbReference type="Pfam" id="PF00078">
    <property type="entry name" value="RVT_1"/>
    <property type="match status" value="1"/>
</dbReference>
<proteinExistence type="predicted"/>
<keyword evidence="5" id="KW-0255">Endonuclease</keyword>
<reference evidence="9" key="1">
    <citation type="submission" date="2020-04" db="EMBL/GenBank/DDBJ databases">
        <authorList>
            <person name="Alioto T."/>
            <person name="Alioto T."/>
            <person name="Gomez Garrido J."/>
        </authorList>
    </citation>
    <scope>NUCLEOTIDE SEQUENCE</scope>
    <source>
        <strain evidence="9">A484AB</strain>
    </source>
</reference>
<dbReference type="PANTHER" id="PTHR24559">
    <property type="entry name" value="TRANSPOSON TY3-I GAG-POL POLYPROTEIN"/>
    <property type="match status" value="1"/>
</dbReference>
<dbReference type="PANTHER" id="PTHR24559:SF444">
    <property type="entry name" value="REVERSE TRANSCRIPTASE DOMAIN-CONTAINING PROTEIN"/>
    <property type="match status" value="1"/>
</dbReference>
<evidence type="ECO:0000256" key="4">
    <source>
        <dbReference type="ARBA" id="ARBA00022722"/>
    </source>
</evidence>
<dbReference type="Gene3D" id="3.10.10.10">
    <property type="entry name" value="HIV Type 1 Reverse Transcriptase, subunit A, domain 1"/>
    <property type="match status" value="1"/>
</dbReference>
<dbReference type="GO" id="GO:0008233">
    <property type="term" value="F:peptidase activity"/>
    <property type="evidence" value="ECO:0007669"/>
    <property type="project" value="UniProtKB-KW"/>
</dbReference>
<comment type="caution">
    <text evidence="9">The sequence shown here is derived from an EMBL/GenBank/DDBJ whole genome shotgun (WGS) entry which is preliminary data.</text>
</comment>
<keyword evidence="2" id="KW-0808">Transferase</keyword>
<evidence type="ECO:0000313" key="9">
    <source>
        <dbReference type="EMBL" id="CAB4026405.1"/>
    </source>
</evidence>
<dbReference type="Proteomes" id="UP001152795">
    <property type="component" value="Unassembled WGS sequence"/>
</dbReference>
<name>A0A7D9JCE8_PARCT</name>
<keyword evidence="10" id="KW-1185">Reference proteome</keyword>
<accession>A0A7D9JCE8</accession>
<keyword evidence="7" id="KW-0695">RNA-directed DNA polymerase</keyword>
<keyword evidence="6" id="KW-0378">Hydrolase</keyword>
<evidence type="ECO:0000256" key="1">
    <source>
        <dbReference type="ARBA" id="ARBA00022670"/>
    </source>
</evidence>
<dbReference type="GO" id="GO:0006508">
    <property type="term" value="P:proteolysis"/>
    <property type="evidence" value="ECO:0007669"/>
    <property type="project" value="UniProtKB-KW"/>
</dbReference>
<dbReference type="CDD" id="cd01647">
    <property type="entry name" value="RT_LTR"/>
    <property type="match status" value="1"/>
</dbReference>
<dbReference type="GO" id="GO:0003964">
    <property type="term" value="F:RNA-directed DNA polymerase activity"/>
    <property type="evidence" value="ECO:0007669"/>
    <property type="project" value="UniProtKB-KW"/>
</dbReference>
<feature type="domain" description="Reverse transcriptase" evidence="8">
    <location>
        <begin position="159"/>
        <end position="281"/>
    </location>
</feature>
<dbReference type="EMBL" id="CACRXK020014172">
    <property type="protein sequence ID" value="CAB4026405.1"/>
    <property type="molecule type" value="Genomic_DNA"/>
</dbReference>
<keyword evidence="3" id="KW-0548">Nucleotidyltransferase</keyword>
<dbReference type="InterPro" id="IPR043502">
    <property type="entry name" value="DNA/RNA_pol_sf"/>
</dbReference>
<dbReference type="FunFam" id="3.10.10.10:FF:000007">
    <property type="entry name" value="Retrovirus-related Pol polyprotein from transposon 17.6-like Protein"/>
    <property type="match status" value="1"/>
</dbReference>
<dbReference type="OrthoDB" id="10064107at2759"/>
<evidence type="ECO:0000313" key="10">
    <source>
        <dbReference type="Proteomes" id="UP001152795"/>
    </source>
</evidence>
<dbReference type="InterPro" id="IPR053134">
    <property type="entry name" value="RNA-dir_DNA_polymerase"/>
</dbReference>
<dbReference type="SUPFAM" id="SSF56672">
    <property type="entry name" value="DNA/RNA polymerases"/>
    <property type="match status" value="1"/>
</dbReference>
<keyword evidence="4" id="KW-0540">Nuclease</keyword>
<dbReference type="InterPro" id="IPR000477">
    <property type="entry name" value="RT_dom"/>
</dbReference>
<dbReference type="AlphaFoldDB" id="A0A7D9JCE8"/>
<feature type="non-terminal residue" evidence="9">
    <location>
        <position position="1"/>
    </location>
</feature>
<evidence type="ECO:0000259" key="8">
    <source>
        <dbReference type="Pfam" id="PF00078"/>
    </source>
</evidence>
<dbReference type="GO" id="GO:0004519">
    <property type="term" value="F:endonuclease activity"/>
    <property type="evidence" value="ECO:0007669"/>
    <property type="project" value="UniProtKB-KW"/>
</dbReference>
<evidence type="ECO:0000256" key="6">
    <source>
        <dbReference type="ARBA" id="ARBA00022801"/>
    </source>
</evidence>